<keyword evidence="4" id="KW-0378">Hydrolase</keyword>
<dbReference type="InterPro" id="IPR012020">
    <property type="entry name" value="ABHD4"/>
</dbReference>
<evidence type="ECO:0000256" key="2">
    <source>
        <dbReference type="PIRSR" id="PIRSR005211-1"/>
    </source>
</evidence>
<sequence length="336" mass="37233">MSTNTPYPPFRPHPLVVGGHLQTIFGAWISGTQKSREISIRRHIELDDGDQLVLMDDFPASRWKDGDPVAVLLHGLGGSAESPHIRRIAQKLREQGVRTFRLNLRGCGAGEGLSKNLYHAGRSEDLQSAMEVISQLCPGSQVFLAGFSLGGNIVLKWLGEHSETADSLVDRAIAVNPPVDLGACTAAVQRRAFGFYDRYFAKMMFRQLCNSFDKSLIANAIDAPRRIICFDEAFTAPRSGFRSAAHYYDACSAAPYISRINVPTMILSAEDDPLIPVKILHDLTRPSAVELHIAESGGHLGYFGCTGDDPDRWWADWRVIDWFTRESSETRLKFAA</sequence>
<organism evidence="4 5">
    <name type="scientific">Thalassoglobus neptunius</name>
    <dbReference type="NCBI Taxonomy" id="1938619"/>
    <lineage>
        <taxon>Bacteria</taxon>
        <taxon>Pseudomonadati</taxon>
        <taxon>Planctomycetota</taxon>
        <taxon>Planctomycetia</taxon>
        <taxon>Planctomycetales</taxon>
        <taxon>Planctomycetaceae</taxon>
        <taxon>Thalassoglobus</taxon>
    </lineage>
</organism>
<dbReference type="GO" id="GO:0034338">
    <property type="term" value="F:short-chain carboxylesterase activity"/>
    <property type="evidence" value="ECO:0007669"/>
    <property type="project" value="TreeGrafter"/>
</dbReference>
<dbReference type="GO" id="GO:0047372">
    <property type="term" value="F:monoacylglycerol lipase activity"/>
    <property type="evidence" value="ECO:0007669"/>
    <property type="project" value="TreeGrafter"/>
</dbReference>
<dbReference type="Proteomes" id="UP000317243">
    <property type="component" value="Unassembled WGS sequence"/>
</dbReference>
<evidence type="ECO:0000256" key="1">
    <source>
        <dbReference type="ARBA" id="ARBA00010884"/>
    </source>
</evidence>
<dbReference type="InterPro" id="IPR000073">
    <property type="entry name" value="AB_hydrolase_1"/>
</dbReference>
<feature type="active site" description="Charge relay system" evidence="2">
    <location>
        <position position="272"/>
    </location>
</feature>
<dbReference type="PIRSF" id="PIRSF005211">
    <property type="entry name" value="Ab_hydro_YheT"/>
    <property type="match status" value="1"/>
</dbReference>
<protein>
    <submittedName>
        <fullName evidence="4">Putative hydrolase</fullName>
    </submittedName>
</protein>
<evidence type="ECO:0000313" key="5">
    <source>
        <dbReference type="Proteomes" id="UP000317243"/>
    </source>
</evidence>
<comment type="similarity">
    <text evidence="1">Belongs to the AB hydrolase superfamily. AB hydrolase 4 family.</text>
</comment>
<proteinExistence type="inferred from homology"/>
<comment type="caution">
    <text evidence="4">The sequence shown here is derived from an EMBL/GenBank/DDBJ whole genome shotgun (WGS) entry which is preliminary data.</text>
</comment>
<dbReference type="RefSeq" id="WP_146508768.1">
    <property type="nucleotide sequence ID" value="NZ_SIHI01000001.1"/>
</dbReference>
<feature type="active site" description="Charge relay system" evidence="2">
    <location>
        <position position="148"/>
    </location>
</feature>
<feature type="active site" description="Charge relay system" evidence="2">
    <location>
        <position position="299"/>
    </location>
</feature>
<dbReference type="Pfam" id="PF00561">
    <property type="entry name" value="Abhydrolase_1"/>
    <property type="match status" value="1"/>
</dbReference>
<dbReference type="OrthoDB" id="332676at2"/>
<dbReference type="InterPro" id="IPR050960">
    <property type="entry name" value="AB_hydrolase_4_sf"/>
</dbReference>
<dbReference type="EMBL" id="SIHI01000001">
    <property type="protein sequence ID" value="TWT58403.1"/>
    <property type="molecule type" value="Genomic_DNA"/>
</dbReference>
<dbReference type="PANTHER" id="PTHR10794:SF63">
    <property type="entry name" value="ALPHA_BETA HYDROLASE 1, ISOFORM A"/>
    <property type="match status" value="1"/>
</dbReference>
<evidence type="ECO:0000259" key="3">
    <source>
        <dbReference type="Pfam" id="PF00561"/>
    </source>
</evidence>
<name>A0A5C5X7Z4_9PLAN</name>
<dbReference type="SUPFAM" id="SSF53474">
    <property type="entry name" value="alpha/beta-Hydrolases"/>
    <property type="match status" value="1"/>
</dbReference>
<dbReference type="AlphaFoldDB" id="A0A5C5X7Z4"/>
<dbReference type="InterPro" id="IPR029058">
    <property type="entry name" value="AB_hydrolase_fold"/>
</dbReference>
<keyword evidence="5" id="KW-1185">Reference proteome</keyword>
<gene>
    <name evidence="4" type="ORF">KOR42_17770</name>
</gene>
<feature type="domain" description="AB hydrolase-1" evidence="3">
    <location>
        <begin position="71"/>
        <end position="207"/>
    </location>
</feature>
<accession>A0A5C5X7Z4</accession>
<evidence type="ECO:0000313" key="4">
    <source>
        <dbReference type="EMBL" id="TWT58403.1"/>
    </source>
</evidence>
<dbReference type="Gene3D" id="3.40.50.1820">
    <property type="entry name" value="alpha/beta hydrolase"/>
    <property type="match status" value="1"/>
</dbReference>
<reference evidence="4 5" key="1">
    <citation type="submission" date="2019-02" db="EMBL/GenBank/DDBJ databases">
        <title>Deep-cultivation of Planctomycetes and their phenomic and genomic characterization uncovers novel biology.</title>
        <authorList>
            <person name="Wiegand S."/>
            <person name="Jogler M."/>
            <person name="Boedeker C."/>
            <person name="Pinto D."/>
            <person name="Vollmers J."/>
            <person name="Rivas-Marin E."/>
            <person name="Kohn T."/>
            <person name="Peeters S.H."/>
            <person name="Heuer A."/>
            <person name="Rast P."/>
            <person name="Oberbeckmann S."/>
            <person name="Bunk B."/>
            <person name="Jeske O."/>
            <person name="Meyerdierks A."/>
            <person name="Storesund J.E."/>
            <person name="Kallscheuer N."/>
            <person name="Luecker S."/>
            <person name="Lage O.M."/>
            <person name="Pohl T."/>
            <person name="Merkel B.J."/>
            <person name="Hornburger P."/>
            <person name="Mueller R.-W."/>
            <person name="Bruemmer F."/>
            <person name="Labrenz M."/>
            <person name="Spormann A.M."/>
            <person name="Op Den Camp H."/>
            <person name="Overmann J."/>
            <person name="Amann R."/>
            <person name="Jetten M.S.M."/>
            <person name="Mascher T."/>
            <person name="Medema M.H."/>
            <person name="Devos D.P."/>
            <person name="Kaster A.-K."/>
            <person name="Ovreas L."/>
            <person name="Rohde M."/>
            <person name="Galperin M.Y."/>
            <person name="Jogler C."/>
        </authorList>
    </citation>
    <scope>NUCLEOTIDE SEQUENCE [LARGE SCALE GENOMIC DNA]</scope>
    <source>
        <strain evidence="4 5">KOR42</strain>
    </source>
</reference>
<dbReference type="PANTHER" id="PTHR10794">
    <property type="entry name" value="ABHYDROLASE DOMAIN-CONTAINING PROTEIN"/>
    <property type="match status" value="1"/>
</dbReference>